<keyword evidence="4" id="KW-1185">Reference proteome</keyword>
<dbReference type="SUPFAM" id="SSF53448">
    <property type="entry name" value="Nucleotide-diphospho-sugar transferases"/>
    <property type="match status" value="1"/>
</dbReference>
<evidence type="ECO:0000256" key="1">
    <source>
        <dbReference type="SAM" id="Phobius"/>
    </source>
</evidence>
<dbReference type="PANTHER" id="PTHR43685:SF2">
    <property type="entry name" value="GLYCOSYLTRANSFERASE 2-LIKE DOMAIN-CONTAINING PROTEIN"/>
    <property type="match status" value="1"/>
</dbReference>
<feature type="transmembrane region" description="Helical" evidence="1">
    <location>
        <begin position="240"/>
        <end position="260"/>
    </location>
</feature>
<name>A0A1J1LPI0_9CYAN</name>
<dbReference type="InterPro" id="IPR050834">
    <property type="entry name" value="Glycosyltransf_2"/>
</dbReference>
<gene>
    <name evidence="3" type="ORF">PL9214640492</name>
</gene>
<keyword evidence="1" id="KW-1133">Transmembrane helix</keyword>
<dbReference type="Proteomes" id="UP000184315">
    <property type="component" value="Unassembled WGS sequence"/>
</dbReference>
<sequence>MKPVTVGIVNYNGMVCVPETLSALQQLDYPDFEVIVADNCSTDGSREWIQEHHPEVKCLCLESNRGLPGARQALLETCQNEYILFLDNDIVVEPDALTYLMQVMEKVPNAGACHPDILDSQNPLFHHYNGGWIHYLCAYIDRPIPDQEREEYEIFDVISAGALLVKRETALKIGGFDSDYFFNWEDGDFSARLTLAGYLCLNVPQAIVHHKSKPRGTSKAFYMVRNRWYFIIKLYDWKTLILALPMLIIFEFSQALLLIVKGAFKDYIRGNLAVFQNLPMLLEKRKEFQKLKIKSDREWLRSGELYIPETLVKGSFYTLLIQIYNGIFGIYWQIIKPFC</sequence>
<dbReference type="InterPro" id="IPR001173">
    <property type="entry name" value="Glyco_trans_2-like"/>
</dbReference>
<dbReference type="EMBL" id="CZDF01000171">
    <property type="protein sequence ID" value="CUR34485.1"/>
    <property type="molecule type" value="Genomic_DNA"/>
</dbReference>
<keyword evidence="1" id="KW-0472">Membrane</keyword>
<dbReference type="CDD" id="cd04186">
    <property type="entry name" value="GT_2_like_c"/>
    <property type="match status" value="1"/>
</dbReference>
<evidence type="ECO:0000259" key="2">
    <source>
        <dbReference type="Pfam" id="PF00535"/>
    </source>
</evidence>
<evidence type="ECO:0000313" key="3">
    <source>
        <dbReference type="EMBL" id="CUR34485.1"/>
    </source>
</evidence>
<evidence type="ECO:0000313" key="4">
    <source>
        <dbReference type="Proteomes" id="UP000184315"/>
    </source>
</evidence>
<keyword evidence="3" id="KW-0808">Transferase</keyword>
<reference evidence="4" key="1">
    <citation type="submission" date="2015-10" db="EMBL/GenBank/DDBJ databases">
        <authorList>
            <person name="Regsiter A."/>
            <person name="william w."/>
        </authorList>
    </citation>
    <scope>NUCLEOTIDE SEQUENCE [LARGE SCALE GENOMIC DNA]</scope>
</reference>
<dbReference type="STRING" id="671072.PL9214640492"/>
<organism evidence="3 4">
    <name type="scientific">Planktothrix tepida PCC 9214</name>
    <dbReference type="NCBI Taxonomy" id="671072"/>
    <lineage>
        <taxon>Bacteria</taxon>
        <taxon>Bacillati</taxon>
        <taxon>Cyanobacteriota</taxon>
        <taxon>Cyanophyceae</taxon>
        <taxon>Oscillatoriophycideae</taxon>
        <taxon>Oscillatoriales</taxon>
        <taxon>Microcoleaceae</taxon>
        <taxon>Planktothrix</taxon>
    </lineage>
</organism>
<dbReference type="OrthoDB" id="508564at2"/>
<dbReference type="PANTHER" id="PTHR43685">
    <property type="entry name" value="GLYCOSYLTRANSFERASE"/>
    <property type="match status" value="1"/>
</dbReference>
<accession>A0A1J1LPI0</accession>
<dbReference type="RefSeq" id="WP_072721029.1">
    <property type="nucleotide sequence ID" value="NZ_LN889812.1"/>
</dbReference>
<dbReference type="Pfam" id="PF00535">
    <property type="entry name" value="Glycos_transf_2"/>
    <property type="match status" value="1"/>
</dbReference>
<dbReference type="Gene3D" id="3.90.550.10">
    <property type="entry name" value="Spore Coat Polysaccharide Biosynthesis Protein SpsA, Chain A"/>
    <property type="match status" value="1"/>
</dbReference>
<dbReference type="GO" id="GO:0016740">
    <property type="term" value="F:transferase activity"/>
    <property type="evidence" value="ECO:0007669"/>
    <property type="project" value="UniProtKB-KW"/>
</dbReference>
<dbReference type="InterPro" id="IPR029044">
    <property type="entry name" value="Nucleotide-diphossugar_trans"/>
</dbReference>
<keyword evidence="1" id="KW-0812">Transmembrane</keyword>
<feature type="domain" description="Glycosyltransferase 2-like" evidence="2">
    <location>
        <begin position="5"/>
        <end position="127"/>
    </location>
</feature>
<proteinExistence type="predicted"/>
<dbReference type="AlphaFoldDB" id="A0A1J1LPI0"/>
<protein>
    <submittedName>
        <fullName evidence="3">Glycosyltransferase</fullName>
    </submittedName>
</protein>